<organism evidence="1 2">
    <name type="scientific">Lentinus brumalis</name>
    <dbReference type="NCBI Taxonomy" id="2498619"/>
    <lineage>
        <taxon>Eukaryota</taxon>
        <taxon>Fungi</taxon>
        <taxon>Dikarya</taxon>
        <taxon>Basidiomycota</taxon>
        <taxon>Agaricomycotina</taxon>
        <taxon>Agaricomycetes</taxon>
        <taxon>Polyporales</taxon>
        <taxon>Polyporaceae</taxon>
        <taxon>Lentinus</taxon>
    </lineage>
</organism>
<sequence length="566" mass="65197">MELGTRGWPGVVPRPVKAARIWDRKWFIQQLNNVAAPAPSELDMSLGMGLNDEVLLHIMLVAAQNRERLTVCTLSRTCRTLYIHGSKFALFGTVYLRENSSISSFSNFMLSPTKASTFPYLRDRVYIWMRAPPVEMPDHVAHPFVDVLNRSTHLRILHIRDLDSFLDSHPDLCTALSSLPALQDLLVDIGRYIKRHRHIAKFFQALRCPLIYLRLEFFKTEHGKRVEYRREADPVWLFAGVAPTLEHVALRGTFQLGTTRIYPRMRKCHVDAMPNPFLRPFIASFPVLRVLVSVPAPGLGLHHDQKGFIIDRNVNPSVWDTSVDENVPKWEGFREANRNDLVANGCWESLDTLIANSLIAYTFALTCHIDRVHLLLQLDQNDRTVIMVAHVLRDAHPRCLRLAFYMIDVELVIYMLDVLVHIRYYLLDLELRLNISEDNFDFGKFLEQVATALKLSNITSLRVEFVCFKGEFFDPTEMQTRDCLERKRQDILDYCVTKAALECADIPEIIGHFTALNERLRRVEIAWSSCHFDYGLERGIGVDLDVGPEAYDVPCEDYPDDWDAAW</sequence>
<reference evidence="1 2" key="1">
    <citation type="journal article" date="2018" name="Biotechnol. Biofuels">
        <title>Integrative visual omics of the white-rot fungus Polyporus brumalis exposes the biotechnological potential of its oxidative enzymes for delignifying raw plant biomass.</title>
        <authorList>
            <person name="Miyauchi S."/>
            <person name="Rancon A."/>
            <person name="Drula E."/>
            <person name="Hage H."/>
            <person name="Chaduli D."/>
            <person name="Favel A."/>
            <person name="Grisel S."/>
            <person name="Henrissat B."/>
            <person name="Herpoel-Gimbert I."/>
            <person name="Ruiz-Duenas F.J."/>
            <person name="Chevret D."/>
            <person name="Hainaut M."/>
            <person name="Lin J."/>
            <person name="Wang M."/>
            <person name="Pangilinan J."/>
            <person name="Lipzen A."/>
            <person name="Lesage-Meessen L."/>
            <person name="Navarro D."/>
            <person name="Riley R."/>
            <person name="Grigoriev I.V."/>
            <person name="Zhou S."/>
            <person name="Raouche S."/>
            <person name="Rosso M.N."/>
        </authorList>
    </citation>
    <scope>NUCLEOTIDE SEQUENCE [LARGE SCALE GENOMIC DNA]</scope>
    <source>
        <strain evidence="1 2">BRFM 1820</strain>
    </source>
</reference>
<dbReference type="AlphaFoldDB" id="A0A371CTD5"/>
<accession>A0A371CTD5</accession>
<proteinExistence type="predicted"/>
<evidence type="ECO:0000313" key="1">
    <source>
        <dbReference type="EMBL" id="RDX43553.1"/>
    </source>
</evidence>
<dbReference type="OrthoDB" id="2730851at2759"/>
<protein>
    <recommendedName>
        <fullName evidence="3">F-box domain-containing protein</fullName>
    </recommendedName>
</protein>
<keyword evidence="2" id="KW-1185">Reference proteome</keyword>
<name>A0A371CTD5_9APHY</name>
<dbReference type="Proteomes" id="UP000256964">
    <property type="component" value="Unassembled WGS sequence"/>
</dbReference>
<dbReference type="EMBL" id="KZ857463">
    <property type="protein sequence ID" value="RDX43553.1"/>
    <property type="molecule type" value="Genomic_DNA"/>
</dbReference>
<evidence type="ECO:0000313" key="2">
    <source>
        <dbReference type="Proteomes" id="UP000256964"/>
    </source>
</evidence>
<gene>
    <name evidence="1" type="ORF">OH76DRAFT_1410085</name>
</gene>
<evidence type="ECO:0008006" key="3">
    <source>
        <dbReference type="Google" id="ProtNLM"/>
    </source>
</evidence>